<gene>
    <name evidence="2" type="ORF">B0H17DRAFT_140431</name>
</gene>
<organism evidence="2 3">
    <name type="scientific">Mycena rosella</name>
    <name type="common">Pink bonnet</name>
    <name type="synonym">Agaricus rosellus</name>
    <dbReference type="NCBI Taxonomy" id="1033263"/>
    <lineage>
        <taxon>Eukaryota</taxon>
        <taxon>Fungi</taxon>
        <taxon>Dikarya</taxon>
        <taxon>Basidiomycota</taxon>
        <taxon>Agaricomycotina</taxon>
        <taxon>Agaricomycetes</taxon>
        <taxon>Agaricomycetidae</taxon>
        <taxon>Agaricales</taxon>
        <taxon>Marasmiineae</taxon>
        <taxon>Mycenaceae</taxon>
        <taxon>Mycena</taxon>
    </lineage>
</organism>
<keyword evidence="3" id="KW-1185">Reference proteome</keyword>
<protein>
    <submittedName>
        <fullName evidence="2">Uncharacterized protein</fullName>
    </submittedName>
</protein>
<dbReference type="Proteomes" id="UP001221757">
    <property type="component" value="Unassembled WGS sequence"/>
</dbReference>
<proteinExistence type="predicted"/>
<comment type="caution">
    <text evidence="2">The sequence shown here is derived from an EMBL/GenBank/DDBJ whole genome shotgun (WGS) entry which is preliminary data.</text>
</comment>
<feature type="compositionally biased region" description="Polar residues" evidence="1">
    <location>
        <begin position="165"/>
        <end position="174"/>
    </location>
</feature>
<sequence>MPLTANDNPVLVAPRPVRLNTLFTRSRMLFGSDHHERVRFADENSDIDDRKIYESSDKEISSQRSSPRSVVVHLIFALSHAPPFPSFNLSESPPLRLRSGLPTEALEEFLSILRPSFFPPPSPVLLTRRQGAVSLPTFQHERTYSFKGRGLLQQKNDLVDELEVSRSTQPSRNAHTPEEGDEFDGETLPVRWFSSNVLSSPISRMHTRNPFQRHSSYPGPVSPGPVSPIALSPAAIPLPLPTPDEMIEMSS</sequence>
<evidence type="ECO:0000256" key="1">
    <source>
        <dbReference type="SAM" id="MobiDB-lite"/>
    </source>
</evidence>
<accession>A0AAD7E0W4</accession>
<reference evidence="2" key="1">
    <citation type="submission" date="2023-03" db="EMBL/GenBank/DDBJ databases">
        <title>Massive genome expansion in bonnet fungi (Mycena s.s.) driven by repeated elements and novel gene families across ecological guilds.</title>
        <authorList>
            <consortium name="Lawrence Berkeley National Laboratory"/>
            <person name="Harder C.B."/>
            <person name="Miyauchi S."/>
            <person name="Viragh M."/>
            <person name="Kuo A."/>
            <person name="Thoen E."/>
            <person name="Andreopoulos B."/>
            <person name="Lu D."/>
            <person name="Skrede I."/>
            <person name="Drula E."/>
            <person name="Henrissat B."/>
            <person name="Morin E."/>
            <person name="Kohler A."/>
            <person name="Barry K."/>
            <person name="LaButti K."/>
            <person name="Morin E."/>
            <person name="Salamov A."/>
            <person name="Lipzen A."/>
            <person name="Mereny Z."/>
            <person name="Hegedus B."/>
            <person name="Baldrian P."/>
            <person name="Stursova M."/>
            <person name="Weitz H."/>
            <person name="Taylor A."/>
            <person name="Grigoriev I.V."/>
            <person name="Nagy L.G."/>
            <person name="Martin F."/>
            <person name="Kauserud H."/>
        </authorList>
    </citation>
    <scope>NUCLEOTIDE SEQUENCE</scope>
    <source>
        <strain evidence="2">CBHHK067</strain>
    </source>
</reference>
<evidence type="ECO:0000313" key="3">
    <source>
        <dbReference type="Proteomes" id="UP001221757"/>
    </source>
</evidence>
<feature type="region of interest" description="Disordered" evidence="1">
    <location>
        <begin position="163"/>
        <end position="186"/>
    </location>
</feature>
<dbReference type="EMBL" id="JARKIE010000015">
    <property type="protein sequence ID" value="KAJ7702314.1"/>
    <property type="molecule type" value="Genomic_DNA"/>
</dbReference>
<dbReference type="AlphaFoldDB" id="A0AAD7E0W4"/>
<evidence type="ECO:0000313" key="2">
    <source>
        <dbReference type="EMBL" id="KAJ7702314.1"/>
    </source>
</evidence>
<name>A0AAD7E0W4_MYCRO</name>